<comment type="similarity">
    <text evidence="4 14">In the N-terminal section; belongs to the cytidine and deoxycytidylate deaminase family.</text>
</comment>
<keyword evidence="9 14" id="KW-0521">NADP</keyword>
<dbReference type="InterPro" id="IPR024072">
    <property type="entry name" value="DHFR-like_dom_sf"/>
</dbReference>
<evidence type="ECO:0000313" key="17">
    <source>
        <dbReference type="Proteomes" id="UP001589836"/>
    </source>
</evidence>
<evidence type="ECO:0000256" key="3">
    <source>
        <dbReference type="ARBA" id="ARBA00004910"/>
    </source>
</evidence>
<accession>A0ABV6LRP9</accession>
<dbReference type="SUPFAM" id="SSF53927">
    <property type="entry name" value="Cytidine deaminase-like"/>
    <property type="match status" value="1"/>
</dbReference>
<dbReference type="EC" id="3.5.4.26" evidence="14"/>
<dbReference type="InterPro" id="IPR004794">
    <property type="entry name" value="Eubact_RibD"/>
</dbReference>
<dbReference type="PANTHER" id="PTHR38011:SF7">
    <property type="entry name" value="2,5-DIAMINO-6-RIBOSYLAMINO-4(3H)-PYRIMIDINONE 5'-PHOSPHATE REDUCTASE"/>
    <property type="match status" value="1"/>
</dbReference>
<evidence type="ECO:0000256" key="4">
    <source>
        <dbReference type="ARBA" id="ARBA00005259"/>
    </source>
</evidence>
<evidence type="ECO:0000256" key="12">
    <source>
        <dbReference type="ARBA" id="ARBA00049861"/>
    </source>
</evidence>
<dbReference type="Proteomes" id="UP001589836">
    <property type="component" value="Unassembled WGS sequence"/>
</dbReference>
<evidence type="ECO:0000256" key="1">
    <source>
        <dbReference type="ARBA" id="ARBA00002151"/>
    </source>
</evidence>
<dbReference type="PROSITE" id="PS51747">
    <property type="entry name" value="CYT_DCMP_DEAMINASES_2"/>
    <property type="match status" value="1"/>
</dbReference>
<comment type="function">
    <text evidence="1 14">Converts 2,5-diamino-6-(ribosylamino)-4(3h)-pyrimidinone 5'-phosphate into 5-amino-6-(ribosylamino)-2,4(1h,3h)-pyrimidinedione 5'-phosphate.</text>
</comment>
<dbReference type="InterPro" id="IPR050765">
    <property type="entry name" value="Riboflavin_Biosynth_HTPR"/>
</dbReference>
<dbReference type="InterPro" id="IPR002734">
    <property type="entry name" value="RibDG_C"/>
</dbReference>
<dbReference type="PROSITE" id="PS00903">
    <property type="entry name" value="CYT_DCMP_DEAMINASES_1"/>
    <property type="match status" value="1"/>
</dbReference>
<evidence type="ECO:0000256" key="13">
    <source>
        <dbReference type="ARBA" id="ARBA00049886"/>
    </source>
</evidence>
<organism evidence="16 17">
    <name type="scientific">Pontibacillus salicampi</name>
    <dbReference type="NCBI Taxonomy" id="1449801"/>
    <lineage>
        <taxon>Bacteria</taxon>
        <taxon>Bacillati</taxon>
        <taxon>Bacillota</taxon>
        <taxon>Bacilli</taxon>
        <taxon>Bacillales</taxon>
        <taxon>Bacillaceae</taxon>
        <taxon>Pontibacillus</taxon>
    </lineage>
</organism>
<keyword evidence="7 14" id="KW-0479">Metal-binding</keyword>
<dbReference type="PIRSF" id="PIRSF006769">
    <property type="entry name" value="RibD"/>
    <property type="match status" value="1"/>
</dbReference>
<dbReference type="NCBIfam" id="TIGR00227">
    <property type="entry name" value="ribD_Cterm"/>
    <property type="match status" value="1"/>
</dbReference>
<evidence type="ECO:0000256" key="9">
    <source>
        <dbReference type="ARBA" id="ARBA00022857"/>
    </source>
</evidence>
<comment type="pathway">
    <text evidence="3 14">Cofactor biosynthesis; riboflavin biosynthesis; 5-amino-6-(D-ribitylamino)uracil from GTP: step 3/4.</text>
</comment>
<evidence type="ECO:0000256" key="8">
    <source>
        <dbReference type="ARBA" id="ARBA00022833"/>
    </source>
</evidence>
<dbReference type="Gene3D" id="3.40.430.10">
    <property type="entry name" value="Dihydrofolate Reductase, subunit A"/>
    <property type="match status" value="1"/>
</dbReference>
<evidence type="ECO:0000259" key="15">
    <source>
        <dbReference type="PROSITE" id="PS51747"/>
    </source>
</evidence>
<dbReference type="InterPro" id="IPR016193">
    <property type="entry name" value="Cytidine_deaminase-like"/>
</dbReference>
<dbReference type="SUPFAM" id="SSF53597">
    <property type="entry name" value="Dihydrofolate reductase-like"/>
    <property type="match status" value="1"/>
</dbReference>
<evidence type="ECO:0000256" key="6">
    <source>
        <dbReference type="ARBA" id="ARBA00022619"/>
    </source>
</evidence>
<comment type="cofactor">
    <cofactor evidence="14">
        <name>Zn(2+)</name>
        <dbReference type="ChEBI" id="CHEBI:29105"/>
    </cofactor>
    <text evidence="14">Binds 1 zinc ion.</text>
</comment>
<dbReference type="PANTHER" id="PTHR38011">
    <property type="entry name" value="DIHYDROFOLATE REDUCTASE FAMILY PROTEIN (AFU_ORTHOLOGUE AFUA_8G06820)"/>
    <property type="match status" value="1"/>
</dbReference>
<keyword evidence="14 16" id="KW-0378">Hydrolase</keyword>
<dbReference type="CDD" id="cd01284">
    <property type="entry name" value="Riboflavin_deaminase-reductase"/>
    <property type="match status" value="1"/>
</dbReference>
<dbReference type="InterPro" id="IPR002125">
    <property type="entry name" value="CMP_dCMP_dom"/>
</dbReference>
<evidence type="ECO:0000256" key="11">
    <source>
        <dbReference type="ARBA" id="ARBA00023268"/>
    </source>
</evidence>
<dbReference type="Pfam" id="PF01872">
    <property type="entry name" value="RibD_C"/>
    <property type="match status" value="1"/>
</dbReference>
<evidence type="ECO:0000256" key="5">
    <source>
        <dbReference type="ARBA" id="ARBA00007417"/>
    </source>
</evidence>
<protein>
    <recommendedName>
        <fullName evidence="14">Riboflavin biosynthesis protein RibD</fullName>
    </recommendedName>
    <domain>
        <recommendedName>
            <fullName evidence="14">Diaminohydroxyphosphoribosylaminopyrimidine deaminase</fullName>
            <shortName evidence="14">DRAP deaminase</shortName>
            <ecNumber evidence="14">3.5.4.26</ecNumber>
        </recommendedName>
        <alternativeName>
            <fullName evidence="14">Riboflavin-specific deaminase</fullName>
        </alternativeName>
    </domain>
    <domain>
        <recommendedName>
            <fullName evidence="14">5-amino-6-(5-phosphoribosylamino)uracil reductase</fullName>
            <ecNumber evidence="14">1.1.1.193</ecNumber>
        </recommendedName>
        <alternativeName>
            <fullName evidence="14">HTP reductase</fullName>
        </alternativeName>
    </domain>
</protein>
<comment type="caution">
    <text evidence="16">The sequence shown here is derived from an EMBL/GenBank/DDBJ whole genome shotgun (WGS) entry which is preliminary data.</text>
</comment>
<dbReference type="EC" id="1.1.1.193" evidence="14"/>
<dbReference type="InterPro" id="IPR016192">
    <property type="entry name" value="APOBEC/CMP_deaminase_Zn-bd"/>
</dbReference>
<dbReference type="GO" id="GO:0008703">
    <property type="term" value="F:5-amino-6-(5-phosphoribosylamino)uracil reductase activity"/>
    <property type="evidence" value="ECO:0007669"/>
    <property type="project" value="UniProtKB-EC"/>
</dbReference>
<evidence type="ECO:0000313" key="16">
    <source>
        <dbReference type="EMBL" id="MFC0525091.1"/>
    </source>
</evidence>
<dbReference type="GO" id="GO:0008835">
    <property type="term" value="F:diaminohydroxyphosphoribosylaminopyrimidine deaminase activity"/>
    <property type="evidence" value="ECO:0007669"/>
    <property type="project" value="UniProtKB-EC"/>
</dbReference>
<dbReference type="Gene3D" id="3.40.140.10">
    <property type="entry name" value="Cytidine Deaminase, domain 2"/>
    <property type="match status" value="1"/>
</dbReference>
<evidence type="ECO:0000256" key="14">
    <source>
        <dbReference type="PIRNR" id="PIRNR006769"/>
    </source>
</evidence>
<keyword evidence="11" id="KW-0511">Multifunctional enzyme</keyword>
<keyword evidence="8 14" id="KW-0862">Zinc</keyword>
<comment type="similarity">
    <text evidence="5 14">In the C-terminal section; belongs to the HTP reductase family.</text>
</comment>
<dbReference type="NCBIfam" id="TIGR00326">
    <property type="entry name" value="eubact_ribD"/>
    <property type="match status" value="1"/>
</dbReference>
<dbReference type="InterPro" id="IPR011549">
    <property type="entry name" value="RibD_C"/>
</dbReference>
<keyword evidence="10 14" id="KW-0560">Oxidoreductase</keyword>
<evidence type="ECO:0000256" key="10">
    <source>
        <dbReference type="ARBA" id="ARBA00023002"/>
    </source>
</evidence>
<dbReference type="RefSeq" id="WP_377349892.1">
    <property type="nucleotide sequence ID" value="NZ_JBHLTP010000013.1"/>
</dbReference>
<keyword evidence="17" id="KW-1185">Reference proteome</keyword>
<dbReference type="EMBL" id="JBHLTP010000013">
    <property type="protein sequence ID" value="MFC0525091.1"/>
    <property type="molecule type" value="Genomic_DNA"/>
</dbReference>
<gene>
    <name evidence="16" type="primary">ribD</name>
    <name evidence="16" type="ORF">ACFFGV_16040</name>
</gene>
<sequence>MTQEQDRQYMELAIQMAAATTGQTSPNPHVGAVVVHQNEVLGMGAHLKAGEAHAEVHALNMAGNRARGGTIYVTLEPCSHHGRTPPCAERIIQSGIARAVIATLDPNPKVAGQGVQKLREAGIEVEVGLQQEEADQLNQVFYHYISTNTPYVTMKTAMTMDGKIATTTGESQWITGEAARADVHQYRHANDAILVGVNTVIQDKPRLTARLPDGGNHPTRIVLDTHLRTPIDSPLIQNPDAPTWILTGNQVEQDQIDVYQSYPHVEIIKLSHETIFIPDVLTLLGDRGITSLFVEGGAQVNDAFVRAGAVQQVIQYIAPKLLGGKDAPTPVGGEGIGELQAALALEITEVSSIGQDIKVVAKQKRQEG</sequence>
<comment type="catalytic activity">
    <reaction evidence="13 14">
        <text>2,5-diamino-6-hydroxy-4-(5-phosphoribosylamino)-pyrimidine + H2O + H(+) = 5-amino-6-(5-phospho-D-ribosylamino)uracil + NH4(+)</text>
        <dbReference type="Rhea" id="RHEA:21868"/>
        <dbReference type="ChEBI" id="CHEBI:15377"/>
        <dbReference type="ChEBI" id="CHEBI:15378"/>
        <dbReference type="ChEBI" id="CHEBI:28938"/>
        <dbReference type="ChEBI" id="CHEBI:58453"/>
        <dbReference type="ChEBI" id="CHEBI:58614"/>
        <dbReference type="EC" id="3.5.4.26"/>
    </reaction>
</comment>
<feature type="domain" description="CMP/dCMP-type deaminase" evidence="15">
    <location>
        <begin position="4"/>
        <end position="126"/>
    </location>
</feature>
<keyword evidence="6 14" id="KW-0686">Riboflavin biosynthesis</keyword>
<name>A0ABV6LRP9_9BACI</name>
<dbReference type="Pfam" id="PF00383">
    <property type="entry name" value="dCMP_cyt_deam_1"/>
    <property type="match status" value="1"/>
</dbReference>
<evidence type="ECO:0000256" key="2">
    <source>
        <dbReference type="ARBA" id="ARBA00004882"/>
    </source>
</evidence>
<evidence type="ECO:0000256" key="7">
    <source>
        <dbReference type="ARBA" id="ARBA00022723"/>
    </source>
</evidence>
<reference evidence="16 17" key="1">
    <citation type="submission" date="2024-09" db="EMBL/GenBank/DDBJ databases">
        <authorList>
            <person name="Sun Q."/>
            <person name="Mori K."/>
        </authorList>
    </citation>
    <scope>NUCLEOTIDE SEQUENCE [LARGE SCALE GENOMIC DNA]</scope>
    <source>
        <strain evidence="16 17">NCAIM B.02529</strain>
    </source>
</reference>
<comment type="pathway">
    <text evidence="2 14">Cofactor biosynthesis; riboflavin biosynthesis; 5-amino-6-(D-ribitylamino)uracil from GTP: step 2/4.</text>
</comment>
<proteinExistence type="inferred from homology"/>
<comment type="catalytic activity">
    <reaction evidence="12 14">
        <text>5-amino-6-(5-phospho-D-ribitylamino)uracil + NADP(+) = 5-amino-6-(5-phospho-D-ribosylamino)uracil + NADPH + H(+)</text>
        <dbReference type="Rhea" id="RHEA:17845"/>
        <dbReference type="ChEBI" id="CHEBI:15378"/>
        <dbReference type="ChEBI" id="CHEBI:57783"/>
        <dbReference type="ChEBI" id="CHEBI:58349"/>
        <dbReference type="ChEBI" id="CHEBI:58421"/>
        <dbReference type="ChEBI" id="CHEBI:58453"/>
        <dbReference type="EC" id="1.1.1.193"/>
    </reaction>
</comment>